<gene>
    <name evidence="1" type="ORF">OPT61_g1331</name>
</gene>
<name>A0ACC2IQR4_9PLEO</name>
<proteinExistence type="predicted"/>
<organism evidence="1 2">
    <name type="scientific">Boeremia exigua</name>
    <dbReference type="NCBI Taxonomy" id="749465"/>
    <lineage>
        <taxon>Eukaryota</taxon>
        <taxon>Fungi</taxon>
        <taxon>Dikarya</taxon>
        <taxon>Ascomycota</taxon>
        <taxon>Pezizomycotina</taxon>
        <taxon>Dothideomycetes</taxon>
        <taxon>Pleosporomycetidae</taxon>
        <taxon>Pleosporales</taxon>
        <taxon>Pleosporineae</taxon>
        <taxon>Didymellaceae</taxon>
        <taxon>Boeremia</taxon>
    </lineage>
</organism>
<evidence type="ECO:0000313" key="2">
    <source>
        <dbReference type="Proteomes" id="UP001153331"/>
    </source>
</evidence>
<reference evidence="1" key="1">
    <citation type="submission" date="2022-11" db="EMBL/GenBank/DDBJ databases">
        <title>Genome Sequence of Boeremia exigua.</title>
        <authorList>
            <person name="Buettner E."/>
        </authorList>
    </citation>
    <scope>NUCLEOTIDE SEQUENCE</scope>
    <source>
        <strain evidence="1">CU02</strain>
    </source>
</reference>
<keyword evidence="2" id="KW-1185">Reference proteome</keyword>
<dbReference type="EMBL" id="JAPHNI010000051">
    <property type="protein sequence ID" value="KAJ8117473.1"/>
    <property type="molecule type" value="Genomic_DNA"/>
</dbReference>
<comment type="caution">
    <text evidence="1">The sequence shown here is derived from an EMBL/GenBank/DDBJ whole genome shotgun (WGS) entry which is preliminary data.</text>
</comment>
<accession>A0ACC2IQR4</accession>
<sequence length="116" mass="12619">MLIPPQLDSERESTKRLRVEGGKASVDHAATFWAQHLADAGLIALLGDAIDDHGRSDHGRRYSGDGRKIFSIAGSFTVDSSASDPHVRSSISLKDLWVGDMWLGILWNCAFSPVSI</sequence>
<protein>
    <submittedName>
        <fullName evidence="1">Uncharacterized protein</fullName>
    </submittedName>
</protein>
<evidence type="ECO:0000313" key="1">
    <source>
        <dbReference type="EMBL" id="KAJ8117473.1"/>
    </source>
</evidence>
<dbReference type="Proteomes" id="UP001153331">
    <property type="component" value="Unassembled WGS sequence"/>
</dbReference>